<dbReference type="Gene3D" id="3.40.30.10">
    <property type="entry name" value="Glutaredoxin"/>
    <property type="match status" value="1"/>
</dbReference>
<gene>
    <name evidence="9" type="primary">trxA</name>
    <name evidence="9" type="ORF">ELUCI_v1c09240</name>
</gene>
<evidence type="ECO:0000256" key="7">
    <source>
        <dbReference type="PIRSR" id="PIRSR000077-4"/>
    </source>
</evidence>
<proteinExistence type="inferred from homology"/>
<evidence type="ECO:0000256" key="5">
    <source>
        <dbReference type="ARBA" id="ARBA00023284"/>
    </source>
</evidence>
<dbReference type="EMBL" id="PHNE01000006">
    <property type="protein sequence ID" value="PPE04144.1"/>
    <property type="molecule type" value="Genomic_DNA"/>
</dbReference>
<accession>A0A2S5R9Y7</accession>
<evidence type="ECO:0000256" key="4">
    <source>
        <dbReference type="ARBA" id="ARBA00023157"/>
    </source>
</evidence>
<dbReference type="AlphaFoldDB" id="A0A2S5R9Y7"/>
<dbReference type="PANTHER" id="PTHR45663">
    <property type="entry name" value="GEO12009P1"/>
    <property type="match status" value="1"/>
</dbReference>
<dbReference type="SUPFAM" id="SSF52833">
    <property type="entry name" value="Thioredoxin-like"/>
    <property type="match status" value="1"/>
</dbReference>
<comment type="similarity">
    <text evidence="1 6">Belongs to the thioredoxin family.</text>
</comment>
<feature type="domain" description="Thioredoxin" evidence="8">
    <location>
        <begin position="1"/>
        <end position="104"/>
    </location>
</feature>
<organism evidence="9 10">
    <name type="scientific">Williamsoniiplasma lucivorax</name>
    <dbReference type="NCBI Taxonomy" id="209274"/>
    <lineage>
        <taxon>Bacteria</taxon>
        <taxon>Bacillati</taxon>
        <taxon>Mycoplasmatota</taxon>
        <taxon>Mollicutes</taxon>
        <taxon>Entomoplasmatales</taxon>
        <taxon>Williamsoniiplasma</taxon>
    </lineage>
</organism>
<reference evidence="9 10" key="1">
    <citation type="submission" date="2017-11" db="EMBL/GenBank/DDBJ databases">
        <title>Genome sequence of Entomoplasma lucivorax PIPN-2 (ATCC 49196).</title>
        <authorList>
            <person name="Lo W.-S."/>
            <person name="Gasparich G.E."/>
            <person name="Kuo C.-H."/>
        </authorList>
    </citation>
    <scope>NUCLEOTIDE SEQUENCE [LARGE SCALE GENOMIC DNA]</scope>
    <source>
        <strain evidence="9 10">PIPN-2</strain>
    </source>
</reference>
<comment type="caution">
    <text evidence="9">The sequence shown here is derived from an EMBL/GenBank/DDBJ whole genome shotgun (WGS) entry which is preliminary data.</text>
</comment>
<dbReference type="InterPro" id="IPR036249">
    <property type="entry name" value="Thioredoxin-like_sf"/>
</dbReference>
<dbReference type="STRING" id="1399797.GCA_000518285_01579"/>
<keyword evidence="5 7" id="KW-0676">Redox-active center</keyword>
<keyword evidence="2" id="KW-0813">Transport</keyword>
<dbReference type="Pfam" id="PF00085">
    <property type="entry name" value="Thioredoxin"/>
    <property type="match status" value="1"/>
</dbReference>
<dbReference type="PROSITE" id="PS51352">
    <property type="entry name" value="THIOREDOXIN_2"/>
    <property type="match status" value="1"/>
</dbReference>
<sequence length="104" mass="11864">MSKIIKISSKDQFDEIIAKNEKVLAAFRATWCGTCQMLKPVLDQLSDKLEKDLIVIDADVDENPELVAKQEIMATPTLLLFEKQNLKWRNTGFVPLAKLEEMVK</sequence>
<protein>
    <recommendedName>
        <fullName evidence="6">Thioredoxin</fullName>
    </recommendedName>
</protein>
<dbReference type="CDD" id="cd02947">
    <property type="entry name" value="TRX_family"/>
    <property type="match status" value="1"/>
</dbReference>
<dbReference type="GO" id="GO:0045454">
    <property type="term" value="P:cell redox homeostasis"/>
    <property type="evidence" value="ECO:0007669"/>
    <property type="project" value="TreeGrafter"/>
</dbReference>
<dbReference type="GO" id="GO:0015035">
    <property type="term" value="F:protein-disulfide reductase activity"/>
    <property type="evidence" value="ECO:0007669"/>
    <property type="project" value="InterPro"/>
</dbReference>
<evidence type="ECO:0000313" key="10">
    <source>
        <dbReference type="Proteomes" id="UP000237865"/>
    </source>
</evidence>
<name>A0A2S5R9Y7_9MOLU</name>
<evidence type="ECO:0000256" key="3">
    <source>
        <dbReference type="ARBA" id="ARBA00022982"/>
    </source>
</evidence>
<evidence type="ECO:0000313" key="9">
    <source>
        <dbReference type="EMBL" id="PPE04144.1"/>
    </source>
</evidence>
<dbReference type="Proteomes" id="UP000237865">
    <property type="component" value="Unassembled WGS sequence"/>
</dbReference>
<dbReference type="PIRSF" id="PIRSF000077">
    <property type="entry name" value="Thioredoxin"/>
    <property type="match status" value="1"/>
</dbReference>
<keyword evidence="10" id="KW-1185">Reference proteome</keyword>
<dbReference type="PANTHER" id="PTHR45663:SF11">
    <property type="entry name" value="GEO12009P1"/>
    <property type="match status" value="1"/>
</dbReference>
<keyword evidence="4 7" id="KW-1015">Disulfide bond</keyword>
<dbReference type="InterPro" id="IPR013766">
    <property type="entry name" value="Thioredoxin_domain"/>
</dbReference>
<evidence type="ECO:0000256" key="6">
    <source>
        <dbReference type="PIRNR" id="PIRNR000077"/>
    </source>
</evidence>
<evidence type="ECO:0000256" key="2">
    <source>
        <dbReference type="ARBA" id="ARBA00022448"/>
    </source>
</evidence>
<evidence type="ECO:0000256" key="1">
    <source>
        <dbReference type="ARBA" id="ARBA00008987"/>
    </source>
</evidence>
<feature type="disulfide bond" description="Redox-active" evidence="7">
    <location>
        <begin position="32"/>
        <end position="35"/>
    </location>
</feature>
<dbReference type="PRINTS" id="PR00421">
    <property type="entry name" value="THIOREDOXIN"/>
</dbReference>
<evidence type="ECO:0000259" key="8">
    <source>
        <dbReference type="PROSITE" id="PS51352"/>
    </source>
</evidence>
<dbReference type="InterPro" id="IPR005746">
    <property type="entry name" value="Thioredoxin"/>
</dbReference>
<dbReference type="RefSeq" id="WP_035026424.1">
    <property type="nucleotide sequence ID" value="NZ_PHNE01000006.1"/>
</dbReference>
<dbReference type="GO" id="GO:0005829">
    <property type="term" value="C:cytosol"/>
    <property type="evidence" value="ECO:0007669"/>
    <property type="project" value="TreeGrafter"/>
</dbReference>
<keyword evidence="3" id="KW-0249">Electron transport</keyword>